<name>X0PE65_9LACO</name>
<dbReference type="RefSeq" id="WP_035452229.1">
    <property type="nucleotide sequence ID" value="NZ_AZGA01000084.1"/>
</dbReference>
<evidence type="ECO:0000256" key="5">
    <source>
        <dbReference type="ARBA" id="ARBA00023239"/>
    </source>
</evidence>
<keyword evidence="5" id="KW-0456">Lyase</keyword>
<gene>
    <name evidence="8" type="ORF">FC83_GL001051</name>
</gene>
<evidence type="ECO:0000256" key="2">
    <source>
        <dbReference type="ARBA" id="ARBA00012925"/>
    </source>
</evidence>
<dbReference type="InterPro" id="IPR041891">
    <property type="entry name" value="Alpha_CA_prokaryot-like"/>
</dbReference>
<dbReference type="Pfam" id="PF00194">
    <property type="entry name" value="Carb_anhydrase"/>
    <property type="match status" value="1"/>
</dbReference>
<dbReference type="OrthoDB" id="5327615at2"/>
<evidence type="ECO:0000313" key="8">
    <source>
        <dbReference type="EMBL" id="KRM31049.1"/>
    </source>
</evidence>
<dbReference type="Gene3D" id="3.10.200.10">
    <property type="entry name" value="Alpha carbonic anhydrase"/>
    <property type="match status" value="1"/>
</dbReference>
<dbReference type="PANTHER" id="PTHR18952:SF265">
    <property type="entry name" value="CARBONIC ANHYDRASE"/>
    <property type="match status" value="1"/>
</dbReference>
<dbReference type="PANTHER" id="PTHR18952">
    <property type="entry name" value="CARBONIC ANHYDRASE"/>
    <property type="match status" value="1"/>
</dbReference>
<dbReference type="Proteomes" id="UP000051236">
    <property type="component" value="Unassembled WGS sequence"/>
</dbReference>
<dbReference type="STRING" id="1423734.FC83_GL001051"/>
<comment type="similarity">
    <text evidence="1">Belongs to the alpha-carbonic anhydrase family.</text>
</comment>
<evidence type="ECO:0000256" key="3">
    <source>
        <dbReference type="ARBA" id="ARBA00022723"/>
    </source>
</evidence>
<comment type="catalytic activity">
    <reaction evidence="6">
        <text>hydrogencarbonate + H(+) = CO2 + H2O</text>
        <dbReference type="Rhea" id="RHEA:10748"/>
        <dbReference type="ChEBI" id="CHEBI:15377"/>
        <dbReference type="ChEBI" id="CHEBI:15378"/>
        <dbReference type="ChEBI" id="CHEBI:16526"/>
        <dbReference type="ChEBI" id="CHEBI:17544"/>
        <dbReference type="EC" id="4.2.1.1"/>
    </reaction>
</comment>
<dbReference type="InterPro" id="IPR023561">
    <property type="entry name" value="Carbonic_anhydrase_a-class"/>
</dbReference>
<proteinExistence type="inferred from homology"/>
<evidence type="ECO:0000256" key="4">
    <source>
        <dbReference type="ARBA" id="ARBA00022833"/>
    </source>
</evidence>
<dbReference type="PATRIC" id="fig|1423734.3.peg.1064"/>
<accession>X0PE65</accession>
<dbReference type="EMBL" id="AZGA01000084">
    <property type="protein sequence ID" value="KRM31049.1"/>
    <property type="molecule type" value="Genomic_DNA"/>
</dbReference>
<sequence>MYSYRDQAQWQITSGQMQSPIDIPTQQAIPLADLPQFHTYTITGIQNLGFKLSLTGVGSATLLDRAAAFKELHFHHPAEHLLNGQRYALEAHFVHEFIDGQNAVVSVLFELGLPNPQLAALLDQVDTSALTQPVDVSSWLKAPSFYHYVGSLTTPPVQEGIEWYVAAKPLMVAQSQLDRLATFFGANNRQIQPLNQRKILRLH</sequence>
<keyword evidence="9" id="KW-1185">Reference proteome</keyword>
<organism evidence="8 9">
    <name type="scientific">Agrilactobacillus composti DSM 18527 = JCM 14202</name>
    <dbReference type="NCBI Taxonomy" id="1423734"/>
    <lineage>
        <taxon>Bacteria</taxon>
        <taxon>Bacillati</taxon>
        <taxon>Bacillota</taxon>
        <taxon>Bacilli</taxon>
        <taxon>Lactobacillales</taxon>
        <taxon>Lactobacillaceae</taxon>
        <taxon>Agrilactobacillus</taxon>
    </lineage>
</organism>
<dbReference type="SUPFAM" id="SSF51069">
    <property type="entry name" value="Carbonic anhydrase"/>
    <property type="match status" value="1"/>
</dbReference>
<dbReference type="InterPro" id="IPR036398">
    <property type="entry name" value="CA_dom_sf"/>
</dbReference>
<keyword evidence="3" id="KW-0479">Metal-binding</keyword>
<dbReference type="GO" id="GO:0008270">
    <property type="term" value="F:zinc ion binding"/>
    <property type="evidence" value="ECO:0007669"/>
    <property type="project" value="InterPro"/>
</dbReference>
<evidence type="ECO:0000256" key="6">
    <source>
        <dbReference type="ARBA" id="ARBA00048348"/>
    </source>
</evidence>
<dbReference type="PROSITE" id="PS51144">
    <property type="entry name" value="ALPHA_CA_2"/>
    <property type="match status" value="1"/>
</dbReference>
<dbReference type="InterPro" id="IPR001148">
    <property type="entry name" value="CA_dom"/>
</dbReference>
<dbReference type="EC" id="4.2.1.1" evidence="2"/>
<dbReference type="AlphaFoldDB" id="X0PE65"/>
<keyword evidence="4" id="KW-0862">Zinc</keyword>
<dbReference type="CDD" id="cd03124">
    <property type="entry name" value="alpha_CA_prokaryotic_like"/>
    <property type="match status" value="1"/>
</dbReference>
<comment type="caution">
    <text evidence="8">The sequence shown here is derived from an EMBL/GenBank/DDBJ whole genome shotgun (WGS) entry which is preliminary data.</text>
</comment>
<protein>
    <recommendedName>
        <fullName evidence="2">carbonic anhydrase</fullName>
        <ecNumber evidence="2">4.2.1.1</ecNumber>
    </recommendedName>
</protein>
<reference evidence="8 9" key="1">
    <citation type="journal article" date="2015" name="Genome Announc.">
        <title>Expanding the biotechnology potential of lactobacilli through comparative genomics of 213 strains and associated genera.</title>
        <authorList>
            <person name="Sun Z."/>
            <person name="Harris H.M."/>
            <person name="McCann A."/>
            <person name="Guo C."/>
            <person name="Argimon S."/>
            <person name="Zhang W."/>
            <person name="Yang X."/>
            <person name="Jeffery I.B."/>
            <person name="Cooney J.C."/>
            <person name="Kagawa T.F."/>
            <person name="Liu W."/>
            <person name="Song Y."/>
            <person name="Salvetti E."/>
            <person name="Wrobel A."/>
            <person name="Rasinkangas P."/>
            <person name="Parkhill J."/>
            <person name="Rea M.C."/>
            <person name="O'Sullivan O."/>
            <person name="Ritari J."/>
            <person name="Douillard F.P."/>
            <person name="Paul Ross R."/>
            <person name="Yang R."/>
            <person name="Briner A.E."/>
            <person name="Felis G.E."/>
            <person name="de Vos W.M."/>
            <person name="Barrangou R."/>
            <person name="Klaenhammer T.R."/>
            <person name="Caufield P.W."/>
            <person name="Cui Y."/>
            <person name="Zhang H."/>
            <person name="O'Toole P.W."/>
        </authorList>
    </citation>
    <scope>NUCLEOTIDE SEQUENCE [LARGE SCALE GENOMIC DNA]</scope>
    <source>
        <strain evidence="8 9">DSM 18527</strain>
    </source>
</reference>
<dbReference type="SMART" id="SM01057">
    <property type="entry name" value="Carb_anhydrase"/>
    <property type="match status" value="1"/>
</dbReference>
<evidence type="ECO:0000313" key="9">
    <source>
        <dbReference type="Proteomes" id="UP000051236"/>
    </source>
</evidence>
<evidence type="ECO:0000256" key="1">
    <source>
        <dbReference type="ARBA" id="ARBA00010718"/>
    </source>
</evidence>
<dbReference type="GO" id="GO:0004089">
    <property type="term" value="F:carbonate dehydratase activity"/>
    <property type="evidence" value="ECO:0007669"/>
    <property type="project" value="UniProtKB-EC"/>
</dbReference>
<feature type="domain" description="Alpha-carbonic anhydrase" evidence="7">
    <location>
        <begin position="1"/>
        <end position="203"/>
    </location>
</feature>
<dbReference type="eggNOG" id="COG3338">
    <property type="taxonomic scope" value="Bacteria"/>
</dbReference>
<evidence type="ECO:0000259" key="7">
    <source>
        <dbReference type="PROSITE" id="PS51144"/>
    </source>
</evidence>